<feature type="non-terminal residue" evidence="1">
    <location>
        <position position="101"/>
    </location>
</feature>
<evidence type="ECO:0000313" key="2">
    <source>
        <dbReference type="Proteomes" id="UP000193411"/>
    </source>
</evidence>
<evidence type="ECO:0000313" key="1">
    <source>
        <dbReference type="EMBL" id="ORZ33544.1"/>
    </source>
</evidence>
<sequence length="101" mass="12150">MSWPWNAKSSRHSTLTWRRSRLPLPCLSSCLPMWTWPSNCVRSSCRAGSRPPFHRQRLQARVRRPWQHRLRPAEHPCSCRLAQVLGRLLRPRHRPAWCRHR</sequence>
<name>A0A1Y2HHS2_9FUNG</name>
<gene>
    <name evidence="1" type="ORF">BCR44DRAFT_1438178</name>
</gene>
<organism evidence="1 2">
    <name type="scientific">Catenaria anguillulae PL171</name>
    <dbReference type="NCBI Taxonomy" id="765915"/>
    <lineage>
        <taxon>Eukaryota</taxon>
        <taxon>Fungi</taxon>
        <taxon>Fungi incertae sedis</taxon>
        <taxon>Blastocladiomycota</taxon>
        <taxon>Blastocladiomycetes</taxon>
        <taxon>Blastocladiales</taxon>
        <taxon>Catenariaceae</taxon>
        <taxon>Catenaria</taxon>
    </lineage>
</organism>
<dbReference type="Proteomes" id="UP000193411">
    <property type="component" value="Unassembled WGS sequence"/>
</dbReference>
<accession>A0A1Y2HHS2</accession>
<keyword evidence="2" id="KW-1185">Reference proteome</keyword>
<comment type="caution">
    <text evidence="1">The sequence shown here is derived from an EMBL/GenBank/DDBJ whole genome shotgun (WGS) entry which is preliminary data.</text>
</comment>
<dbReference type="AlphaFoldDB" id="A0A1Y2HHS2"/>
<dbReference type="EMBL" id="MCFL01000035">
    <property type="protein sequence ID" value="ORZ33544.1"/>
    <property type="molecule type" value="Genomic_DNA"/>
</dbReference>
<protein>
    <submittedName>
        <fullName evidence="1">Uncharacterized protein</fullName>
    </submittedName>
</protein>
<proteinExistence type="predicted"/>
<reference evidence="1 2" key="1">
    <citation type="submission" date="2016-07" db="EMBL/GenBank/DDBJ databases">
        <title>Pervasive Adenine N6-methylation of Active Genes in Fungi.</title>
        <authorList>
            <consortium name="DOE Joint Genome Institute"/>
            <person name="Mondo S.J."/>
            <person name="Dannebaum R.O."/>
            <person name="Kuo R.C."/>
            <person name="Labutti K."/>
            <person name="Haridas S."/>
            <person name="Kuo A."/>
            <person name="Salamov A."/>
            <person name="Ahrendt S.R."/>
            <person name="Lipzen A."/>
            <person name="Sullivan W."/>
            <person name="Andreopoulos W.B."/>
            <person name="Clum A."/>
            <person name="Lindquist E."/>
            <person name="Daum C."/>
            <person name="Ramamoorthy G.K."/>
            <person name="Gryganskyi A."/>
            <person name="Culley D."/>
            <person name="Magnuson J.K."/>
            <person name="James T.Y."/>
            <person name="O'Malley M.A."/>
            <person name="Stajich J.E."/>
            <person name="Spatafora J.W."/>
            <person name="Visel A."/>
            <person name="Grigoriev I.V."/>
        </authorList>
    </citation>
    <scope>NUCLEOTIDE SEQUENCE [LARGE SCALE GENOMIC DNA]</scope>
    <source>
        <strain evidence="1 2">PL171</strain>
    </source>
</reference>